<dbReference type="PANTHER" id="PTHR24111:SF0">
    <property type="entry name" value="LEUCINE-RICH REPEAT-CONTAINING PROTEIN"/>
    <property type="match status" value="1"/>
</dbReference>
<dbReference type="AlphaFoldDB" id="K0R2F7"/>
<comment type="caution">
    <text evidence="2">The sequence shown here is derived from an EMBL/GenBank/DDBJ whole genome shotgun (WGS) entry which is preliminary data.</text>
</comment>
<dbReference type="InterPro" id="IPR032675">
    <property type="entry name" value="LRR_dom_sf"/>
</dbReference>
<keyword evidence="3" id="KW-1185">Reference proteome</keyword>
<reference evidence="2 3" key="1">
    <citation type="journal article" date="2012" name="Genome Biol.">
        <title>Genome and low-iron response of an oceanic diatom adapted to chronic iron limitation.</title>
        <authorList>
            <person name="Lommer M."/>
            <person name="Specht M."/>
            <person name="Roy A.S."/>
            <person name="Kraemer L."/>
            <person name="Andreson R."/>
            <person name="Gutowska M.A."/>
            <person name="Wolf J."/>
            <person name="Bergner S.V."/>
            <person name="Schilhabel M.B."/>
            <person name="Klostermeier U.C."/>
            <person name="Beiko R.G."/>
            <person name="Rosenstiel P."/>
            <person name="Hippler M."/>
            <person name="Laroche J."/>
        </authorList>
    </citation>
    <scope>NUCLEOTIDE SEQUENCE [LARGE SCALE GENOMIC DNA]</scope>
    <source>
        <strain evidence="2 3">CCMP1005</strain>
    </source>
</reference>
<gene>
    <name evidence="2" type="ORF">THAOC_36023</name>
</gene>
<organism evidence="2 3">
    <name type="scientific">Thalassiosira oceanica</name>
    <name type="common">Marine diatom</name>
    <dbReference type="NCBI Taxonomy" id="159749"/>
    <lineage>
        <taxon>Eukaryota</taxon>
        <taxon>Sar</taxon>
        <taxon>Stramenopiles</taxon>
        <taxon>Ochrophyta</taxon>
        <taxon>Bacillariophyta</taxon>
        <taxon>Coscinodiscophyceae</taxon>
        <taxon>Thalassiosirophycidae</taxon>
        <taxon>Thalassiosirales</taxon>
        <taxon>Thalassiosiraceae</taxon>
        <taxon>Thalassiosira</taxon>
    </lineage>
</organism>
<dbReference type="eggNOG" id="ENOG502QU1H">
    <property type="taxonomic scope" value="Eukaryota"/>
</dbReference>
<keyword evidence="1" id="KW-0677">Repeat</keyword>
<proteinExistence type="predicted"/>
<dbReference type="OrthoDB" id="188902at2759"/>
<dbReference type="PANTHER" id="PTHR24111">
    <property type="entry name" value="LEUCINE-RICH REPEAT-CONTAINING PROTEIN 34"/>
    <property type="match status" value="1"/>
</dbReference>
<dbReference type="Proteomes" id="UP000266841">
    <property type="component" value="Unassembled WGS sequence"/>
</dbReference>
<dbReference type="Gene3D" id="3.80.10.10">
    <property type="entry name" value="Ribonuclease Inhibitor"/>
    <property type="match status" value="1"/>
</dbReference>
<sequence length="252" mass="28238">MPVRRLFGGVGTDTLLEVNLAGNGIKSNGDRCIAEFLSTNPQLRSLYLERNQLNDHDALHIGLALQSNTNLTYLDLDDNMLTENGKKAVHCLAFFGVSRSDLSKMNSDTVIEINLNTVSDANHTCEISGIDQPCLDWAINLPNSAKRNRRRKLFCILAHRFDDDCTINHLESEFSEGGMGLVPHVLACINTYTEDYKSLIETSATPDAEDDIDCLSMADELSYFNLSLLFELARDWKTPEMYQFHHSSSIQS</sequence>
<name>K0R2F7_THAOC</name>
<protein>
    <submittedName>
        <fullName evidence="2">Uncharacterized protein</fullName>
    </submittedName>
</protein>
<evidence type="ECO:0000313" key="2">
    <source>
        <dbReference type="EMBL" id="EJK45364.1"/>
    </source>
</evidence>
<accession>K0R2F7</accession>
<evidence type="ECO:0000256" key="1">
    <source>
        <dbReference type="ARBA" id="ARBA00022737"/>
    </source>
</evidence>
<evidence type="ECO:0000313" key="3">
    <source>
        <dbReference type="Proteomes" id="UP000266841"/>
    </source>
</evidence>
<dbReference type="SUPFAM" id="SSF52047">
    <property type="entry name" value="RNI-like"/>
    <property type="match status" value="1"/>
</dbReference>
<dbReference type="InterPro" id="IPR052201">
    <property type="entry name" value="LRR-containing_regulator"/>
</dbReference>
<dbReference type="EMBL" id="AGNL01048572">
    <property type="protein sequence ID" value="EJK45364.1"/>
    <property type="molecule type" value="Genomic_DNA"/>
</dbReference>